<dbReference type="RefSeq" id="WP_013602985.1">
    <property type="nucleotide sequence ID" value="NC_015146.1"/>
</dbReference>
<dbReference type="HOGENOM" id="CLU_878945_0_0_11"/>
<keyword evidence="2 4" id="KW-0436">Ligase</keyword>
<evidence type="ECO:0000259" key="3">
    <source>
        <dbReference type="Pfam" id="PF00501"/>
    </source>
</evidence>
<comment type="similarity">
    <text evidence="1">Belongs to the ATP-dependent AMP-binding enzyme family.</text>
</comment>
<evidence type="ECO:0000313" key="4">
    <source>
        <dbReference type="EMBL" id="ADX75109.1"/>
    </source>
</evidence>
<feature type="domain" description="AMP-dependent synthetase/ligase" evidence="3">
    <location>
        <begin position="86"/>
        <end position="260"/>
    </location>
</feature>
<keyword evidence="4" id="KW-0614">Plasmid</keyword>
<dbReference type="GO" id="GO:0031956">
    <property type="term" value="F:medium-chain fatty acid-CoA ligase activity"/>
    <property type="evidence" value="ECO:0007669"/>
    <property type="project" value="TreeGrafter"/>
</dbReference>
<dbReference type="PANTHER" id="PTHR43201:SF5">
    <property type="entry name" value="MEDIUM-CHAIN ACYL-COA LIGASE ACSF2, MITOCHONDRIAL"/>
    <property type="match status" value="1"/>
</dbReference>
<sequence>MSYSELADRVEKMARTLGSARRLIGLEAENTLESIVAYLAALSSGNPLLILPAGGGSAANTLLDAYDPDLVVRASDGEAVLDVRREETRHELHPELALLLSTSGSTGSPKLVRLSGDSVQANASAIAQYLQLHSGDRAVATLPLSYCYGMSVVNSHLLVGASLVLTDLSVVDPCFWEMVRAEKVTSFAAVPYTFEMLDRVGFEHMELPSLRYITPAGGRLDPDRVRSCAELGWRQGWDLFVMYCQTEATARMAYLPPTWPKSIRTPLAWPCPVDPSGWTPGWMKASSCTPGECHAGVCRTPPVSGNFKLTGDGKTG</sequence>
<dbReference type="GO" id="GO:0006631">
    <property type="term" value="P:fatty acid metabolic process"/>
    <property type="evidence" value="ECO:0007669"/>
    <property type="project" value="TreeGrafter"/>
</dbReference>
<dbReference type="EMBL" id="CP002380">
    <property type="protein sequence ID" value="ADX75109.1"/>
    <property type="molecule type" value="Genomic_DNA"/>
</dbReference>
<gene>
    <name evidence="4" type="ordered locus">Asphe3_40300</name>
</gene>
<dbReference type="PANTHER" id="PTHR43201">
    <property type="entry name" value="ACYL-COA SYNTHETASE"/>
    <property type="match status" value="1"/>
</dbReference>
<evidence type="ECO:0000313" key="5">
    <source>
        <dbReference type="Proteomes" id="UP000008639"/>
    </source>
</evidence>
<dbReference type="Proteomes" id="UP000008639">
    <property type="component" value="Plasmid pASPHE301"/>
</dbReference>
<name>F0MC53_PSEPM</name>
<dbReference type="KEGG" id="apn:Asphe3_40300"/>
<reference evidence="5" key="1">
    <citation type="journal article" date="2011" name="Stand. Genomic Sci.">
        <title>Complete genome sequence of Arthrobacter phenanthrenivorans type strain (Sphe3).</title>
        <authorList>
            <person name="Kallimanis A."/>
            <person name="Labutti K.M."/>
            <person name="Lapidus A."/>
            <person name="Clum A."/>
            <person name="Lykidis A."/>
            <person name="Mavromatis K."/>
            <person name="Pagani I."/>
            <person name="Liolios K."/>
            <person name="Ivanova N."/>
            <person name="Goodwin L."/>
            <person name="Pitluck S."/>
            <person name="Chen A."/>
            <person name="Palaniappan K."/>
            <person name="Markowitz V."/>
            <person name="Bristow J."/>
            <person name="Velentzas A.D."/>
            <person name="Perisynakis A."/>
            <person name="Ouzounis C.C."/>
            <person name="Kyrpides N.C."/>
            <person name="Koukkou A.I."/>
            <person name="Drainas C."/>
        </authorList>
    </citation>
    <scope>NUCLEOTIDE SEQUENCE [LARGE SCALE GENOMIC DNA]</scope>
    <source>
        <strain evidence="5">DSM 18606 / JCM 16027 / LMG 23796 / Sphe3</strain>
        <plasmid evidence="5">Plasmid pASPHE301</plasmid>
    </source>
</reference>
<dbReference type="Pfam" id="PF00501">
    <property type="entry name" value="AMP-binding"/>
    <property type="match status" value="1"/>
</dbReference>
<geneLocation type="plasmid" evidence="4 5">
    <name>pASPHE301</name>
</geneLocation>
<dbReference type="eggNOG" id="COG0318">
    <property type="taxonomic scope" value="Bacteria"/>
</dbReference>
<dbReference type="InterPro" id="IPR000873">
    <property type="entry name" value="AMP-dep_synth/lig_dom"/>
</dbReference>
<dbReference type="AlphaFoldDB" id="F0MC53"/>
<proteinExistence type="inferred from homology"/>
<dbReference type="Gene3D" id="3.40.50.12780">
    <property type="entry name" value="N-terminal domain of ligase-like"/>
    <property type="match status" value="1"/>
</dbReference>
<dbReference type="InterPro" id="IPR042099">
    <property type="entry name" value="ANL_N_sf"/>
</dbReference>
<organism evidence="4 5">
    <name type="scientific">Pseudarthrobacter phenanthrenivorans (strain DSM 18606 / JCM 16027 / LMG 23796 / Sphe3)</name>
    <name type="common">Arthrobacter phenanthrenivorans</name>
    <dbReference type="NCBI Taxonomy" id="930171"/>
    <lineage>
        <taxon>Bacteria</taxon>
        <taxon>Bacillati</taxon>
        <taxon>Actinomycetota</taxon>
        <taxon>Actinomycetes</taxon>
        <taxon>Micrococcales</taxon>
        <taxon>Micrococcaceae</taxon>
        <taxon>Pseudarthrobacter</taxon>
    </lineage>
</organism>
<dbReference type="SUPFAM" id="SSF56801">
    <property type="entry name" value="Acetyl-CoA synthetase-like"/>
    <property type="match status" value="1"/>
</dbReference>
<evidence type="ECO:0000256" key="1">
    <source>
        <dbReference type="ARBA" id="ARBA00006432"/>
    </source>
</evidence>
<evidence type="ECO:0000256" key="2">
    <source>
        <dbReference type="ARBA" id="ARBA00022598"/>
    </source>
</evidence>
<protein>
    <submittedName>
        <fullName evidence="4">Acyl-CoA synthetase (AMP-forming)/AMP-acid ligase II</fullName>
    </submittedName>
</protein>
<accession>F0MC53</accession>